<dbReference type="SUPFAM" id="SSF56973">
    <property type="entry name" value="Aerolisin/ETX pore-forming domain"/>
    <property type="match status" value="1"/>
</dbReference>
<dbReference type="Gene3D" id="2.170.15.10">
    <property type="entry name" value="Proaerolysin, chain A, domain 3"/>
    <property type="match status" value="1"/>
</dbReference>
<gene>
    <name evidence="2" type="ORF">ACFO3O_10840</name>
</gene>
<keyword evidence="1" id="KW-0732">Signal</keyword>
<dbReference type="Proteomes" id="UP001596043">
    <property type="component" value="Unassembled WGS sequence"/>
</dbReference>
<protein>
    <submittedName>
        <fullName evidence="2">Uncharacterized protein</fullName>
    </submittedName>
</protein>
<dbReference type="PROSITE" id="PS51257">
    <property type="entry name" value="PROKAR_LIPOPROTEIN"/>
    <property type="match status" value="1"/>
</dbReference>
<feature type="signal peptide" evidence="1">
    <location>
        <begin position="1"/>
        <end position="28"/>
    </location>
</feature>
<accession>A0ABV9HW63</accession>
<dbReference type="EMBL" id="JBHSFV010000006">
    <property type="protein sequence ID" value="MFC4634406.1"/>
    <property type="molecule type" value="Genomic_DNA"/>
</dbReference>
<evidence type="ECO:0000256" key="1">
    <source>
        <dbReference type="SAM" id="SignalP"/>
    </source>
</evidence>
<comment type="caution">
    <text evidence="2">The sequence shown here is derived from an EMBL/GenBank/DDBJ whole genome shotgun (WGS) entry which is preliminary data.</text>
</comment>
<proteinExistence type="predicted"/>
<dbReference type="RefSeq" id="WP_379978634.1">
    <property type="nucleotide sequence ID" value="NZ_JBHSFV010000006.1"/>
</dbReference>
<keyword evidence="3" id="KW-1185">Reference proteome</keyword>
<evidence type="ECO:0000313" key="3">
    <source>
        <dbReference type="Proteomes" id="UP001596043"/>
    </source>
</evidence>
<reference evidence="3" key="1">
    <citation type="journal article" date="2019" name="Int. J. Syst. Evol. Microbiol.">
        <title>The Global Catalogue of Microorganisms (GCM) 10K type strain sequencing project: providing services to taxonomists for standard genome sequencing and annotation.</title>
        <authorList>
            <consortium name="The Broad Institute Genomics Platform"/>
            <consortium name="The Broad Institute Genome Sequencing Center for Infectious Disease"/>
            <person name="Wu L."/>
            <person name="Ma J."/>
        </authorList>
    </citation>
    <scope>NUCLEOTIDE SEQUENCE [LARGE SCALE GENOMIC DNA]</scope>
    <source>
        <strain evidence="3">YJ-61-S</strain>
    </source>
</reference>
<evidence type="ECO:0000313" key="2">
    <source>
        <dbReference type="EMBL" id="MFC4634406.1"/>
    </source>
</evidence>
<feature type="chain" id="PRO_5047028528" evidence="1">
    <location>
        <begin position="29"/>
        <end position="547"/>
    </location>
</feature>
<name>A0ABV9HW63_9FLAO</name>
<sequence length="547" mass="59330">MKTATCKQLQMKYSVLILLFLCISISCSKTDDGPSGLGDGEVEQINGISADELDNYQGDLGILVNTRDLVKKGYIPAKVDITTTASEGNYDQQIDIDPFTNIGKLSISVEDLTEAAEAELRNGVGLTLDILDASNNEITSETYSLTSFEENGNEIDIDASALNYLSQELYFQEGMRYYLQLVSANGSYNTNVVWKPSSAQDNNVVLQRRSSSFNAGTTSEQYHFHKFQGDENTFAIYSANTNRYLATDSNDKTFRQSGAISFPTGLNDNSLHPRYRFIVKKEQNGLYTINDINGNPMREFANNGNISWRAINTGNIQYFRIIALDVAWETQVLDTKHLQPILPAVETSFGFNSTLRNCGAGNLEQEVGVESEVVTTYSTSFQESIGLSGRVTTSVEASVSATAEASFFGNGGSVTGEVSAGVEVSVEASSTTTIGNEQSTSNTTSISSRRTVTVPAGSASLVYDAYQTYSNVKVPYVKRFRLKGTGTNGSGPMSGLDILTQLDMTSFSGTVTTVGSDFVEVTIRGAMILDNIVDTQTEVRDVAANCD</sequence>
<organism evidence="2 3">
    <name type="scientific">Dokdonia ponticola</name>
    <dbReference type="NCBI Taxonomy" id="2041041"/>
    <lineage>
        <taxon>Bacteria</taxon>
        <taxon>Pseudomonadati</taxon>
        <taxon>Bacteroidota</taxon>
        <taxon>Flavobacteriia</taxon>
        <taxon>Flavobacteriales</taxon>
        <taxon>Flavobacteriaceae</taxon>
        <taxon>Dokdonia</taxon>
    </lineage>
</organism>